<keyword evidence="2" id="KW-1185">Reference proteome</keyword>
<dbReference type="InParanoid" id="C5KDK4"/>
<dbReference type="Proteomes" id="UP000007800">
    <property type="component" value="Unassembled WGS sequence"/>
</dbReference>
<organism evidence="2">
    <name type="scientific">Perkinsus marinus (strain ATCC 50983 / TXsc)</name>
    <dbReference type="NCBI Taxonomy" id="423536"/>
    <lineage>
        <taxon>Eukaryota</taxon>
        <taxon>Sar</taxon>
        <taxon>Alveolata</taxon>
        <taxon>Perkinsozoa</taxon>
        <taxon>Perkinsea</taxon>
        <taxon>Perkinsida</taxon>
        <taxon>Perkinsidae</taxon>
        <taxon>Perkinsus</taxon>
    </lineage>
</organism>
<accession>C5KDK4</accession>
<dbReference type="GeneID" id="9062285"/>
<protein>
    <submittedName>
        <fullName evidence="1">Uncharacterized protein</fullName>
    </submittedName>
</protein>
<evidence type="ECO:0000313" key="2">
    <source>
        <dbReference type="Proteomes" id="UP000007800"/>
    </source>
</evidence>
<dbReference type="RefSeq" id="XP_002785511.1">
    <property type="nucleotide sequence ID" value="XM_002785465.1"/>
</dbReference>
<name>C5KDK4_PERM5</name>
<dbReference type="AlphaFoldDB" id="C5KDK4"/>
<gene>
    <name evidence="1" type="ORF">Pmar_PMAR022243</name>
</gene>
<dbReference type="EMBL" id="GG672124">
    <property type="protein sequence ID" value="EER17307.1"/>
    <property type="molecule type" value="Genomic_DNA"/>
</dbReference>
<proteinExistence type="predicted"/>
<evidence type="ECO:0000313" key="1">
    <source>
        <dbReference type="EMBL" id="EER17307.1"/>
    </source>
</evidence>
<reference evidence="1 2" key="1">
    <citation type="submission" date="2008-07" db="EMBL/GenBank/DDBJ databases">
        <authorList>
            <person name="El-Sayed N."/>
            <person name="Caler E."/>
            <person name="Inman J."/>
            <person name="Amedeo P."/>
            <person name="Hass B."/>
            <person name="Wortman J."/>
        </authorList>
    </citation>
    <scope>NUCLEOTIDE SEQUENCE [LARGE SCALE GENOMIC DNA]</scope>
    <source>
        <strain evidence="2">ATCC 50983 / TXsc</strain>
    </source>
</reference>
<sequence>MIRRWVGNDLEDIYHMAVMLEREEVLKQCQLKAVEGGERIEDQLVDALRQVIYAQRNGEEIDRRFFFLFISTTLCYTTNANTSSERQQ</sequence>